<gene>
    <name evidence="1" type="ORF">CKAN_01528200</name>
</gene>
<evidence type="ECO:0000313" key="2">
    <source>
        <dbReference type="Proteomes" id="UP000283530"/>
    </source>
</evidence>
<dbReference type="OrthoDB" id="283883at2759"/>
<dbReference type="Gene3D" id="1.10.10.10">
    <property type="entry name" value="Winged helix-like DNA-binding domain superfamily/Winged helix DNA-binding domain"/>
    <property type="match status" value="1"/>
</dbReference>
<comment type="caution">
    <text evidence="1">The sequence shown here is derived from an EMBL/GenBank/DDBJ whole genome shotgun (WGS) entry which is preliminary data.</text>
</comment>
<proteinExistence type="predicted"/>
<dbReference type="AlphaFoldDB" id="A0A3S3QK43"/>
<sequence length="121" mass="13656">MPRWCADHPCGNRIVARRLHDEVVRGPTLRQSHCGPKASCRGGARTNPTAIALWPEGFMPRWCADQPYGNRIMAQRLHAEAGVQRVHICLATRSHNGDLINLQELHTLLCQRRQTACRNSI</sequence>
<name>A0A3S3QK43_9MAGN</name>
<evidence type="ECO:0000313" key="1">
    <source>
        <dbReference type="EMBL" id="RWR86386.1"/>
    </source>
</evidence>
<dbReference type="EMBL" id="QPKB01000006">
    <property type="protein sequence ID" value="RWR86386.1"/>
    <property type="molecule type" value="Genomic_DNA"/>
</dbReference>
<protein>
    <submittedName>
        <fullName evidence="1">Vacuolar protein sorting-associated protein 22 1</fullName>
    </submittedName>
</protein>
<reference evidence="1 2" key="1">
    <citation type="journal article" date="2019" name="Nat. Plants">
        <title>Stout camphor tree genome fills gaps in understanding of flowering plant genome evolution.</title>
        <authorList>
            <person name="Chaw S.M."/>
            <person name="Liu Y.C."/>
            <person name="Wu Y.W."/>
            <person name="Wang H.Y."/>
            <person name="Lin C.I."/>
            <person name="Wu C.S."/>
            <person name="Ke H.M."/>
            <person name="Chang L.Y."/>
            <person name="Hsu C.Y."/>
            <person name="Yang H.T."/>
            <person name="Sudianto E."/>
            <person name="Hsu M.H."/>
            <person name="Wu K.P."/>
            <person name="Wang L.N."/>
            <person name="Leebens-Mack J.H."/>
            <person name="Tsai I.J."/>
        </authorList>
    </citation>
    <scope>NUCLEOTIDE SEQUENCE [LARGE SCALE GENOMIC DNA]</scope>
    <source>
        <strain evidence="2">cv. Chaw 1501</strain>
        <tissue evidence="1">Young leaves</tissue>
    </source>
</reference>
<accession>A0A3S3QK43</accession>
<dbReference type="InterPro" id="IPR036388">
    <property type="entry name" value="WH-like_DNA-bd_sf"/>
</dbReference>
<organism evidence="1 2">
    <name type="scientific">Cinnamomum micranthum f. kanehirae</name>
    <dbReference type="NCBI Taxonomy" id="337451"/>
    <lineage>
        <taxon>Eukaryota</taxon>
        <taxon>Viridiplantae</taxon>
        <taxon>Streptophyta</taxon>
        <taxon>Embryophyta</taxon>
        <taxon>Tracheophyta</taxon>
        <taxon>Spermatophyta</taxon>
        <taxon>Magnoliopsida</taxon>
        <taxon>Magnoliidae</taxon>
        <taxon>Laurales</taxon>
        <taxon>Lauraceae</taxon>
        <taxon>Cinnamomum</taxon>
    </lineage>
</organism>
<keyword evidence="2" id="KW-1185">Reference proteome</keyword>
<dbReference type="Proteomes" id="UP000283530">
    <property type="component" value="Unassembled WGS sequence"/>
</dbReference>